<dbReference type="Pfam" id="PF03795">
    <property type="entry name" value="YCII"/>
    <property type="match status" value="1"/>
</dbReference>
<dbReference type="Proteomes" id="UP000321479">
    <property type="component" value="Chromosome"/>
</dbReference>
<dbReference type="SUPFAM" id="SSF54909">
    <property type="entry name" value="Dimeric alpha+beta barrel"/>
    <property type="match status" value="1"/>
</dbReference>
<protein>
    <recommendedName>
        <fullName evidence="3">YCII-related domain-containing protein</fullName>
    </recommendedName>
</protein>
<dbReference type="OrthoDB" id="668782at2"/>
<dbReference type="InterPro" id="IPR005545">
    <property type="entry name" value="YCII"/>
</dbReference>
<dbReference type="InterPro" id="IPR011008">
    <property type="entry name" value="Dimeric_a/b-barrel"/>
</dbReference>
<proteinExistence type="inferred from homology"/>
<name>A0A5B8V0A4_9SPHI</name>
<evidence type="ECO:0000259" key="3">
    <source>
        <dbReference type="Pfam" id="PF03795"/>
    </source>
</evidence>
<comment type="similarity">
    <text evidence="1">Belongs to the YciI family.</text>
</comment>
<evidence type="ECO:0000256" key="2">
    <source>
        <dbReference type="SAM" id="SignalP"/>
    </source>
</evidence>
<evidence type="ECO:0000313" key="5">
    <source>
        <dbReference type="Proteomes" id="UP000321479"/>
    </source>
</evidence>
<gene>
    <name evidence="4" type="ORF">FRZ54_15745</name>
</gene>
<dbReference type="RefSeq" id="WP_147032539.1">
    <property type="nucleotide sequence ID" value="NZ_CP042436.1"/>
</dbReference>
<dbReference type="Gene3D" id="3.30.70.1060">
    <property type="entry name" value="Dimeric alpha+beta barrel"/>
    <property type="match status" value="1"/>
</dbReference>
<accession>A0A5B8V0A4</accession>
<feature type="chain" id="PRO_5022847739" description="YCII-related domain-containing protein" evidence="2">
    <location>
        <begin position="23"/>
        <end position="142"/>
    </location>
</feature>
<dbReference type="AlphaFoldDB" id="A0A5B8V0A4"/>
<dbReference type="EMBL" id="CP042436">
    <property type="protein sequence ID" value="QEC63966.1"/>
    <property type="molecule type" value="Genomic_DNA"/>
</dbReference>
<feature type="domain" description="YCII-related" evidence="3">
    <location>
        <begin position="41"/>
        <end position="138"/>
    </location>
</feature>
<feature type="signal peptide" evidence="2">
    <location>
        <begin position="1"/>
        <end position="22"/>
    </location>
</feature>
<evidence type="ECO:0000256" key="1">
    <source>
        <dbReference type="ARBA" id="ARBA00007689"/>
    </source>
</evidence>
<sequence>MKKYIFLSIALAALTFSSSAQQVINPGKTQFLFIIRFKADFKPSSDEAVRANIKKWQEYMGELGKSGKLASGYRPASNGLTISGTGKSLKSEPYVADGDQVSSILVINAESMDAAKAIADKCPVFEFGGSVEVRPVMNTAGQ</sequence>
<reference evidence="4 5" key="1">
    <citation type="journal article" date="2017" name="Curr. Microbiol.">
        <title>Mucilaginibacter ginsenosidivorans sp. nov., Isolated from Soil of Ginseng Field.</title>
        <authorList>
            <person name="Kim M.M."/>
            <person name="Siddiqi M.Z."/>
            <person name="Im W.T."/>
        </authorList>
    </citation>
    <scope>NUCLEOTIDE SEQUENCE [LARGE SCALE GENOMIC DNA]</scope>
    <source>
        <strain evidence="4 5">Gsoil 3017</strain>
    </source>
</reference>
<keyword evidence="5" id="KW-1185">Reference proteome</keyword>
<dbReference type="KEGG" id="mgin:FRZ54_15745"/>
<evidence type="ECO:0000313" key="4">
    <source>
        <dbReference type="EMBL" id="QEC63966.1"/>
    </source>
</evidence>
<organism evidence="4 5">
    <name type="scientific">Mucilaginibacter ginsenosidivorans</name>
    <dbReference type="NCBI Taxonomy" id="398053"/>
    <lineage>
        <taxon>Bacteria</taxon>
        <taxon>Pseudomonadati</taxon>
        <taxon>Bacteroidota</taxon>
        <taxon>Sphingobacteriia</taxon>
        <taxon>Sphingobacteriales</taxon>
        <taxon>Sphingobacteriaceae</taxon>
        <taxon>Mucilaginibacter</taxon>
    </lineage>
</organism>
<keyword evidence="2" id="KW-0732">Signal</keyword>